<evidence type="ECO:0000256" key="2">
    <source>
        <dbReference type="ARBA" id="ARBA00022771"/>
    </source>
</evidence>
<keyword evidence="5" id="KW-0804">Transcription</keyword>
<dbReference type="SUPFAM" id="SSF57667">
    <property type="entry name" value="beta-beta-alpha zinc fingers"/>
    <property type="match status" value="1"/>
</dbReference>
<dbReference type="PROSITE" id="PS50808">
    <property type="entry name" value="ZF_BED"/>
    <property type="match status" value="1"/>
</dbReference>
<dbReference type="SUPFAM" id="SSF53098">
    <property type="entry name" value="Ribonuclease H-like"/>
    <property type="match status" value="1"/>
</dbReference>
<keyword evidence="2 6" id="KW-0863">Zinc-finger</keyword>
<dbReference type="SUPFAM" id="SSF140996">
    <property type="entry name" value="Hermes dimerisation domain"/>
    <property type="match status" value="1"/>
</dbReference>
<evidence type="ECO:0000256" key="5">
    <source>
        <dbReference type="ARBA" id="ARBA00023163"/>
    </source>
</evidence>
<evidence type="ECO:0000256" key="3">
    <source>
        <dbReference type="ARBA" id="ARBA00022833"/>
    </source>
</evidence>
<name>A0A8C6KW00_NOTFU</name>
<keyword evidence="4" id="KW-0805">Transcription regulation</keyword>
<evidence type="ECO:0000259" key="7">
    <source>
        <dbReference type="PROSITE" id="PS50808"/>
    </source>
</evidence>
<dbReference type="Gene3D" id="1.10.10.1070">
    <property type="entry name" value="Zinc finger, BED domain-containing"/>
    <property type="match status" value="1"/>
</dbReference>
<accession>A0A8C6KW00</accession>
<evidence type="ECO:0000256" key="4">
    <source>
        <dbReference type="ARBA" id="ARBA00023015"/>
    </source>
</evidence>
<dbReference type="SMART" id="SM00614">
    <property type="entry name" value="ZnF_BED"/>
    <property type="match status" value="1"/>
</dbReference>
<dbReference type="GO" id="GO:0008270">
    <property type="term" value="F:zinc ion binding"/>
    <property type="evidence" value="ECO:0007669"/>
    <property type="project" value="UniProtKB-KW"/>
</dbReference>
<evidence type="ECO:0000256" key="1">
    <source>
        <dbReference type="ARBA" id="ARBA00022723"/>
    </source>
</evidence>
<organism evidence="8 9">
    <name type="scientific">Nothobranchius furzeri</name>
    <name type="common">Turquoise killifish</name>
    <dbReference type="NCBI Taxonomy" id="105023"/>
    <lineage>
        <taxon>Eukaryota</taxon>
        <taxon>Metazoa</taxon>
        <taxon>Chordata</taxon>
        <taxon>Craniata</taxon>
        <taxon>Vertebrata</taxon>
        <taxon>Euteleostomi</taxon>
        <taxon>Actinopterygii</taxon>
        <taxon>Neopterygii</taxon>
        <taxon>Teleostei</taxon>
        <taxon>Neoteleostei</taxon>
        <taxon>Acanthomorphata</taxon>
        <taxon>Ovalentaria</taxon>
        <taxon>Atherinomorphae</taxon>
        <taxon>Cyprinodontiformes</taxon>
        <taxon>Nothobranchiidae</taxon>
        <taxon>Nothobranchius</taxon>
    </lineage>
</organism>
<dbReference type="InterPro" id="IPR012337">
    <property type="entry name" value="RNaseH-like_sf"/>
</dbReference>
<dbReference type="Proteomes" id="UP000694548">
    <property type="component" value="Chromosome sgr09"/>
</dbReference>
<dbReference type="AlphaFoldDB" id="A0A8C6KW00"/>
<evidence type="ECO:0000313" key="8">
    <source>
        <dbReference type="Ensembl" id="ENSNFUP00015010349.1"/>
    </source>
</evidence>
<dbReference type="InterPro" id="IPR036236">
    <property type="entry name" value="Znf_C2H2_sf"/>
</dbReference>
<dbReference type="GO" id="GO:0003677">
    <property type="term" value="F:DNA binding"/>
    <property type="evidence" value="ECO:0007669"/>
    <property type="project" value="InterPro"/>
</dbReference>
<keyword evidence="1" id="KW-0479">Metal-binding</keyword>
<dbReference type="GeneTree" id="ENSGT00940000158431"/>
<keyword evidence="3" id="KW-0862">Zinc</keyword>
<dbReference type="PANTHER" id="PTHR46481">
    <property type="entry name" value="ZINC FINGER BED DOMAIN-CONTAINING PROTEIN 4"/>
    <property type="match status" value="1"/>
</dbReference>
<dbReference type="Ensembl" id="ENSNFUT00015010868.1">
    <property type="protein sequence ID" value="ENSNFUP00015010349.1"/>
    <property type="gene ID" value="ENSNFUG00015005098.1"/>
</dbReference>
<protein>
    <recommendedName>
        <fullName evidence="7">BED-type domain-containing protein</fullName>
    </recommendedName>
</protein>
<reference evidence="8" key="2">
    <citation type="submission" date="2025-08" db="UniProtKB">
        <authorList>
            <consortium name="Ensembl"/>
        </authorList>
    </citation>
    <scope>IDENTIFICATION</scope>
</reference>
<evidence type="ECO:0000313" key="9">
    <source>
        <dbReference type="Proteomes" id="UP000694548"/>
    </source>
</evidence>
<reference evidence="8" key="3">
    <citation type="submission" date="2025-09" db="UniProtKB">
        <authorList>
            <consortium name="Ensembl"/>
        </authorList>
    </citation>
    <scope>IDENTIFICATION</scope>
</reference>
<dbReference type="PANTHER" id="PTHR46481:SF4">
    <property type="entry name" value="ZINC FINGER BED DOMAIN-CONTAINING PROTEIN 4"/>
    <property type="match status" value="1"/>
</dbReference>
<keyword evidence="9" id="KW-1185">Reference proteome</keyword>
<feature type="domain" description="BED-type" evidence="7">
    <location>
        <begin position="55"/>
        <end position="117"/>
    </location>
</feature>
<dbReference type="InterPro" id="IPR052035">
    <property type="entry name" value="ZnF_BED_domain_contain"/>
</dbReference>
<sequence>MKAHPQVNVQSPLCIRVLAHKLLLQLGGWLRTKRHEEMASCSGVERKEFEEAPGSFKSSVWNYFEFGVEYNDEGVKTINKSYTVCKQCLAHVSYSSGNTSNMLKHIQQRHPDIKLPEHRSVEQPAAQAPAAKQLSIKNAFDQTYRAFSEKHKKITDALGVFIAKDLQPFSVVEDVGFQHLMKTLDQRYSVPSRTHFSQVVIPGLYDKTRNAIESDLAKAESLALTTDSWTSQATQSYMAVTAHYMLDWEMKSAVLQTRPLYESHTSAHLAEEIKNAVTEWKLERPNKTIPVATDNAPNIVNAVNETVELGPQISCFAHTVNLAAKRAVSINGVSRLLGKVRKVVTFFHRSTTANQALAVKQQMLNLPKHKLIHDAITRWNTSHDMLSRYVEQQPAIYSALTMDKNLKSHVKDIAMLTDTEQKMAEQLIEVLKPLKTLTTLMSSETTPTI</sequence>
<dbReference type="Pfam" id="PF02892">
    <property type="entry name" value="zf-BED"/>
    <property type="match status" value="1"/>
</dbReference>
<proteinExistence type="predicted"/>
<reference evidence="8" key="1">
    <citation type="submission" date="2014-08" db="EMBL/GenBank/DDBJ databases">
        <authorList>
            <person name="Senf B."/>
            <person name="Petzold A."/>
            <person name="Downie B.R."/>
            <person name="Koch P."/>
            <person name="Platzer M."/>
        </authorList>
    </citation>
    <scope>NUCLEOTIDE SEQUENCE [LARGE SCALE GENOMIC DNA]</scope>
    <source>
        <strain evidence="8">GRZ</strain>
    </source>
</reference>
<dbReference type="InterPro" id="IPR003656">
    <property type="entry name" value="Znf_BED"/>
</dbReference>
<evidence type="ECO:0000256" key="6">
    <source>
        <dbReference type="PROSITE-ProRule" id="PRU00027"/>
    </source>
</evidence>